<dbReference type="Gene3D" id="3.10.110.10">
    <property type="entry name" value="Ubiquitin Conjugating Enzyme"/>
    <property type="match status" value="1"/>
</dbReference>
<evidence type="ECO:0000256" key="3">
    <source>
        <dbReference type="ARBA" id="ARBA00015444"/>
    </source>
</evidence>
<dbReference type="HOGENOM" id="CLU_414639_0_0_1"/>
<evidence type="ECO:0000259" key="8">
    <source>
        <dbReference type="PROSITE" id="PS50908"/>
    </source>
</evidence>
<feature type="compositionally biased region" description="Low complexity" evidence="7">
    <location>
        <begin position="570"/>
        <end position="581"/>
    </location>
</feature>
<dbReference type="OMA" id="QFKREMY"/>
<evidence type="ECO:0000313" key="9">
    <source>
        <dbReference type="EMBL" id="EDO46871.1"/>
    </source>
</evidence>
<dbReference type="PROSITE" id="PS50908">
    <property type="entry name" value="RWD"/>
    <property type="match status" value="1"/>
</dbReference>
<dbReference type="eggNOG" id="ENOG502S0RA">
    <property type="taxonomic scope" value="Eukaryota"/>
</dbReference>
<dbReference type="FunFam" id="3.10.110.10:FF:000050">
    <property type="entry name" value="eIF-2-alpha kinase GCN2"/>
    <property type="match status" value="1"/>
</dbReference>
<name>A7RNK0_NEMVE</name>
<dbReference type="PANTHER" id="PTHR15628:SF1">
    <property type="entry name" value="RWD DOMAIN-CONTAINING PROTEIN 3"/>
    <property type="match status" value="1"/>
</dbReference>
<dbReference type="Pfam" id="PF05773">
    <property type="entry name" value="RWD"/>
    <property type="match status" value="1"/>
</dbReference>
<evidence type="ECO:0000256" key="4">
    <source>
        <dbReference type="ARBA" id="ARBA00022490"/>
    </source>
</evidence>
<gene>
    <name evidence="9" type="ORF">NEMVEDRAFT_v1g239604</name>
</gene>
<keyword evidence="4" id="KW-0963">Cytoplasm</keyword>
<feature type="compositionally biased region" description="Low complexity" evidence="7">
    <location>
        <begin position="291"/>
        <end position="326"/>
    </location>
</feature>
<dbReference type="GO" id="GO:1902073">
    <property type="term" value="P:positive regulation of hypoxia-inducible factor-1alpha signaling pathway"/>
    <property type="evidence" value="ECO:0007669"/>
    <property type="project" value="InterPro"/>
</dbReference>
<dbReference type="GO" id="GO:0010468">
    <property type="term" value="P:regulation of gene expression"/>
    <property type="evidence" value="ECO:0007669"/>
    <property type="project" value="UniProtKB-ARBA"/>
</dbReference>
<keyword evidence="10" id="KW-1185">Reference proteome</keyword>
<dbReference type="Proteomes" id="UP000001593">
    <property type="component" value="Unassembled WGS sequence"/>
</dbReference>
<feature type="compositionally biased region" description="Polar residues" evidence="7">
    <location>
        <begin position="333"/>
        <end position="352"/>
    </location>
</feature>
<feature type="domain" description="RWD" evidence="8">
    <location>
        <begin position="6"/>
        <end position="114"/>
    </location>
</feature>
<sequence length="662" mass="74257">MELILEEIEALQAIFCKEGEFTLNFVSDDSACFSIKFPILASGKSTDELEMSVTLTDDSYPSSFPNISLSCSALTRKRLDNLRKTLQEFLMTLPNDEGKLLEIANWLQERSAEITSGNSTSNENFPKKSSNDELLIVKLDHMRSRSRYLRTLNSWAQELDLLIAVFLVHKFIFLVVQGQEHNLKEYLKRHKTCLVDVDSSGKPCKEKMMNVIFQTSWKAEYNFESAKISEGDSGVPSQDMLERLIAHAERNSNLGRVADKPALYAFDRLGSSRTKLPVSSAYNTSPYRAESSSLKPSSRLSTSMDNLRPRSTMFSSTTRSSLSPTKTRLDAYRSTSPVKTSSVLSGQPSSRDSPALLNVLFERLEQQAEALDSLSGTVKRLEKDKNNQAGTISKLQDEVSRLNDRLREQGVDMETERKLEQFKREMYGHLEMMTSRSRLHRSEDSSFGDPNPTSIARELNESKRLLQEDCDSVRREVDHLKARIAKVELEMHSSLGDGKDALRRLDRLDRTINVLSENQRSQSHSLSSMVDERDMRTADLGQLRGIVDQLSHQVANMERETSNQVHRQHSSATGCSSNSTSRKNGKSSATHNRQMTNGYSHSDIDVTTGVLNLSTGSDSEISSIQLDTQSSNKVHARDEFADISSTSLSSLDSDDLLLDGLS</sequence>
<dbReference type="GO" id="GO:0033554">
    <property type="term" value="P:cellular response to stress"/>
    <property type="evidence" value="ECO:0007669"/>
    <property type="project" value="UniProtKB-ARBA"/>
</dbReference>
<feature type="coiled-coil region" evidence="6">
    <location>
        <begin position="364"/>
        <end position="412"/>
    </location>
</feature>
<dbReference type="SUPFAM" id="SSF54495">
    <property type="entry name" value="UBC-like"/>
    <property type="match status" value="1"/>
</dbReference>
<accession>A7RNK0</accession>
<evidence type="ECO:0000256" key="1">
    <source>
        <dbReference type="ARBA" id="ARBA00004123"/>
    </source>
</evidence>
<feature type="coiled-coil region" evidence="6">
    <location>
        <begin position="456"/>
        <end position="490"/>
    </location>
</feature>
<dbReference type="GO" id="GO:0033235">
    <property type="term" value="P:positive regulation of protein sumoylation"/>
    <property type="evidence" value="ECO:0007669"/>
    <property type="project" value="InterPro"/>
</dbReference>
<evidence type="ECO:0000256" key="6">
    <source>
        <dbReference type="SAM" id="Coils"/>
    </source>
</evidence>
<evidence type="ECO:0000256" key="2">
    <source>
        <dbReference type="ARBA" id="ARBA00004496"/>
    </source>
</evidence>
<dbReference type="InterPro" id="IPR006575">
    <property type="entry name" value="RWD_dom"/>
</dbReference>
<keyword evidence="6" id="KW-0175">Coiled coil</keyword>
<feature type="region of interest" description="Disordered" evidence="7">
    <location>
        <begin position="557"/>
        <end position="603"/>
    </location>
</feature>
<dbReference type="InParanoid" id="A7RNK0"/>
<protein>
    <recommendedName>
        <fullName evidence="3">RWD domain-containing protein 3</fullName>
    </recommendedName>
</protein>
<dbReference type="InterPro" id="IPR038840">
    <property type="entry name" value="RWDD3"/>
</dbReference>
<keyword evidence="5" id="KW-0539">Nucleus</keyword>
<evidence type="ECO:0000313" key="10">
    <source>
        <dbReference type="Proteomes" id="UP000001593"/>
    </source>
</evidence>
<dbReference type="GO" id="GO:0005634">
    <property type="term" value="C:nucleus"/>
    <property type="evidence" value="ECO:0007669"/>
    <property type="project" value="UniProtKB-SubCell"/>
</dbReference>
<evidence type="ECO:0000256" key="7">
    <source>
        <dbReference type="SAM" id="MobiDB-lite"/>
    </source>
</evidence>
<dbReference type="AlphaFoldDB" id="A7RNK0"/>
<dbReference type="GO" id="GO:0005737">
    <property type="term" value="C:cytoplasm"/>
    <property type="evidence" value="ECO:0007669"/>
    <property type="project" value="UniProtKB-SubCell"/>
</dbReference>
<evidence type="ECO:0000256" key="5">
    <source>
        <dbReference type="ARBA" id="ARBA00023242"/>
    </source>
</evidence>
<proteinExistence type="predicted"/>
<dbReference type="EMBL" id="DS469523">
    <property type="protein sequence ID" value="EDO46871.1"/>
    <property type="molecule type" value="Genomic_DNA"/>
</dbReference>
<comment type="subcellular location">
    <subcellularLocation>
        <location evidence="2">Cytoplasm</location>
    </subcellularLocation>
    <subcellularLocation>
        <location evidence="1">Nucleus</location>
    </subcellularLocation>
</comment>
<dbReference type="PANTHER" id="PTHR15628">
    <property type="entry name" value="RWD DOMAIN-CONTAINING PROTEIN 3"/>
    <property type="match status" value="1"/>
</dbReference>
<reference evidence="9 10" key="1">
    <citation type="journal article" date="2007" name="Science">
        <title>Sea anemone genome reveals ancestral eumetazoan gene repertoire and genomic organization.</title>
        <authorList>
            <person name="Putnam N.H."/>
            <person name="Srivastava M."/>
            <person name="Hellsten U."/>
            <person name="Dirks B."/>
            <person name="Chapman J."/>
            <person name="Salamov A."/>
            <person name="Terry A."/>
            <person name="Shapiro H."/>
            <person name="Lindquist E."/>
            <person name="Kapitonov V.V."/>
            <person name="Jurka J."/>
            <person name="Genikhovich G."/>
            <person name="Grigoriev I.V."/>
            <person name="Lucas S.M."/>
            <person name="Steele R.E."/>
            <person name="Finnerty J.R."/>
            <person name="Technau U."/>
            <person name="Martindale M.Q."/>
            <person name="Rokhsar D.S."/>
        </authorList>
    </citation>
    <scope>NUCLEOTIDE SEQUENCE [LARGE SCALE GENOMIC DNA]</scope>
    <source>
        <strain evidence="10">CH2 X CH6</strain>
    </source>
</reference>
<feature type="region of interest" description="Disordered" evidence="7">
    <location>
        <begin position="277"/>
        <end position="352"/>
    </location>
</feature>
<dbReference type="InterPro" id="IPR016135">
    <property type="entry name" value="UBQ-conjugating_enzyme/RWD"/>
</dbReference>
<feature type="compositionally biased region" description="Polar residues" evidence="7">
    <location>
        <begin position="586"/>
        <end position="600"/>
    </location>
</feature>
<dbReference type="SMART" id="SM00591">
    <property type="entry name" value="RWD"/>
    <property type="match status" value="1"/>
</dbReference>
<organism evidence="9 10">
    <name type="scientific">Nematostella vectensis</name>
    <name type="common">Starlet sea anemone</name>
    <dbReference type="NCBI Taxonomy" id="45351"/>
    <lineage>
        <taxon>Eukaryota</taxon>
        <taxon>Metazoa</taxon>
        <taxon>Cnidaria</taxon>
        <taxon>Anthozoa</taxon>
        <taxon>Hexacorallia</taxon>
        <taxon>Actiniaria</taxon>
        <taxon>Edwardsiidae</taxon>
        <taxon>Nematostella</taxon>
    </lineage>
</organism>